<organism evidence="12 14">
    <name type="scientific">Mammaliicoccus lentus</name>
    <name type="common">Staphylococcus lentus</name>
    <dbReference type="NCBI Taxonomy" id="42858"/>
    <lineage>
        <taxon>Bacteria</taxon>
        <taxon>Bacillati</taxon>
        <taxon>Bacillota</taxon>
        <taxon>Bacilli</taxon>
        <taxon>Bacillales</taxon>
        <taxon>Staphylococcaceae</taxon>
        <taxon>Mammaliicoccus</taxon>
    </lineage>
</organism>
<keyword evidence="6" id="KW-0731">Sigma factor</keyword>
<dbReference type="GO" id="GO:0000428">
    <property type="term" value="C:DNA-directed RNA polymerase complex"/>
    <property type="evidence" value="ECO:0007669"/>
    <property type="project" value="UniProtKB-KW"/>
</dbReference>
<dbReference type="GO" id="GO:0003677">
    <property type="term" value="F:DNA binding"/>
    <property type="evidence" value="ECO:0007669"/>
    <property type="project" value="UniProtKB-KW"/>
</dbReference>
<keyword evidence="4" id="KW-0548">Nucleotidyltransferase</keyword>
<dbReference type="GO" id="GO:0006352">
    <property type="term" value="P:DNA-templated transcription initiation"/>
    <property type="evidence" value="ECO:0007669"/>
    <property type="project" value="InterPro"/>
</dbReference>
<evidence type="ECO:0000313" key="14">
    <source>
        <dbReference type="Proteomes" id="UP001223261"/>
    </source>
</evidence>
<dbReference type="GO" id="GO:0016779">
    <property type="term" value="F:nucleotidyltransferase activity"/>
    <property type="evidence" value="ECO:0007669"/>
    <property type="project" value="UniProtKB-KW"/>
</dbReference>
<sequence length="408" mass="48301">MSIEQLLSNDLQLSNYQIQSLKILSYKQEEIIQYLSRLESNYPYIQYKSNNSDNTMSMDDYRWTNNNIREDLIEQLLDYNLNSKNFSVAKFIILNLDNKGFFDIDQKLFCNQQNIDFEEFISIKEIIQNLSPIGCASKDTFDFISFQLRKKGLWDSCLFDLFRNHLNDIANQNFTFLDNHDISNESFTNYLTYIKEQEIFPYLESNTPQNVIPEAYITINNNGFKIKMNDDYINALSLDESVPIHDEIYKQNENKFNHLKTMLSKRSETLYKIIHMIITFQYEGLLSNNQLKYRPLTQNMIAEGVNLHPSTISRGVQSCYIHINNNLYSLSDLLVRPHNSNISTNYVKHMIKHIIKNEPFKQPFSDETLVSYLKEQDISISRRTVAKYRNELQIKNCNQRKKLYKEKN</sequence>
<evidence type="ECO:0000256" key="4">
    <source>
        <dbReference type="ARBA" id="ARBA00022695"/>
    </source>
</evidence>
<dbReference type="RefSeq" id="WP_216683661.1">
    <property type="nucleotide sequence ID" value="NZ_CP118848.1"/>
</dbReference>
<keyword evidence="7" id="KW-0238">DNA-binding</keyword>
<dbReference type="PANTHER" id="PTHR32248">
    <property type="entry name" value="RNA POLYMERASE SIGMA-54 FACTOR"/>
    <property type="match status" value="1"/>
</dbReference>
<evidence type="ECO:0000256" key="1">
    <source>
        <dbReference type="ARBA" id="ARBA00008798"/>
    </source>
</evidence>
<dbReference type="GO" id="GO:0016987">
    <property type="term" value="F:sigma factor activity"/>
    <property type="evidence" value="ECO:0007669"/>
    <property type="project" value="UniProtKB-KW"/>
</dbReference>
<dbReference type="EMBL" id="JAHLZN010000014">
    <property type="protein sequence ID" value="MBU6114016.1"/>
    <property type="molecule type" value="Genomic_DNA"/>
</dbReference>
<dbReference type="InterPro" id="IPR007046">
    <property type="entry name" value="RNA_pol_sigma_54_core-bd"/>
</dbReference>
<evidence type="ECO:0000256" key="3">
    <source>
        <dbReference type="ARBA" id="ARBA00022679"/>
    </source>
</evidence>
<evidence type="ECO:0000313" key="11">
    <source>
        <dbReference type="EMBL" id="MBU6114016.1"/>
    </source>
</evidence>
<evidence type="ECO:0000259" key="10">
    <source>
        <dbReference type="Pfam" id="PF04963"/>
    </source>
</evidence>
<reference evidence="12" key="2">
    <citation type="journal article" date="2023" name="Antibiotics">
        <title>Prevalence and Molecular Characterization of Methicillin-Resistant Staphylococci (MRS) and Mammaliicocci (MRM) in Dromedary Camels from Algeria: First Detection of SCCmec-mecC Hybrid in Methicillin-Resistant Mammaliicoccus lentus.</title>
        <authorList>
            <person name="Belhout C."/>
            <person name="Boyen F."/>
            <person name="Vereecke N."/>
            <person name="Theuns S."/>
            <person name="Taibi N."/>
            <person name="Stegger M."/>
            <person name="de la Fe-Rodriguez P.Y."/>
            <person name="Bouayad L."/>
            <person name="Elgroud R."/>
            <person name="Butaye P."/>
        </authorList>
    </citation>
    <scope>NUCLEOTIDE SEQUENCE</scope>
    <source>
        <strain evidence="12">7048</strain>
    </source>
</reference>
<evidence type="ECO:0000313" key="12">
    <source>
        <dbReference type="EMBL" id="WHI60487.1"/>
    </source>
</evidence>
<keyword evidence="13" id="KW-1185">Reference proteome</keyword>
<accession>A0AAX3W6A9</accession>
<dbReference type="PIRSF" id="PIRSF000774">
    <property type="entry name" value="RpoN"/>
    <property type="match status" value="1"/>
</dbReference>
<evidence type="ECO:0000313" key="13">
    <source>
        <dbReference type="Proteomes" id="UP000770161"/>
    </source>
</evidence>
<comment type="similarity">
    <text evidence="1">Belongs to the sigma-54 factor family.</text>
</comment>
<keyword evidence="8" id="KW-0804">Transcription</keyword>
<dbReference type="Pfam" id="PF04552">
    <property type="entry name" value="Sigma54_DBD"/>
    <property type="match status" value="1"/>
</dbReference>
<protein>
    <recommendedName>
        <fullName evidence="15">RNA polymerase sigma-54 factor</fullName>
    </recommendedName>
</protein>
<dbReference type="Proteomes" id="UP001223261">
    <property type="component" value="Chromosome"/>
</dbReference>
<dbReference type="Proteomes" id="UP000770161">
    <property type="component" value="Unassembled WGS sequence"/>
</dbReference>
<evidence type="ECO:0000256" key="2">
    <source>
        <dbReference type="ARBA" id="ARBA00022478"/>
    </source>
</evidence>
<evidence type="ECO:0000256" key="7">
    <source>
        <dbReference type="ARBA" id="ARBA00023125"/>
    </source>
</evidence>
<feature type="domain" description="RNA polymerase sigma factor 54 DNA-binding" evidence="9">
    <location>
        <begin position="249"/>
        <end position="402"/>
    </location>
</feature>
<reference evidence="11 13" key="1">
    <citation type="submission" date="2021-06" db="EMBL/GenBank/DDBJ databases">
        <title>Staphylococcus lentus K169 genome sequencing.</title>
        <authorList>
            <person name="Sundareshan S."/>
            <person name="Akhila D.S."/>
            <person name="Prachi D."/>
            <person name="Sivakumar R."/>
            <person name="Rajendhran J."/>
            <person name="Isloor S."/>
            <person name="Hegde N.R."/>
        </authorList>
    </citation>
    <scope>NUCLEOTIDE SEQUENCE [LARGE SCALE GENOMIC DNA]</scope>
    <source>
        <strain evidence="11 13">K169</strain>
    </source>
</reference>
<dbReference type="PROSITE" id="PS00718">
    <property type="entry name" value="SIGMA54_2"/>
    <property type="match status" value="1"/>
</dbReference>
<evidence type="ECO:0000256" key="6">
    <source>
        <dbReference type="ARBA" id="ARBA00023082"/>
    </source>
</evidence>
<keyword evidence="2" id="KW-0240">DNA-directed RNA polymerase</keyword>
<evidence type="ECO:0000259" key="9">
    <source>
        <dbReference type="Pfam" id="PF04552"/>
    </source>
</evidence>
<evidence type="ECO:0000256" key="5">
    <source>
        <dbReference type="ARBA" id="ARBA00023015"/>
    </source>
</evidence>
<keyword evidence="3" id="KW-0808">Transferase</keyword>
<feature type="domain" description="RNA polymerase sigma factor 54 core-binding" evidence="10">
    <location>
        <begin position="64"/>
        <end position="240"/>
    </location>
</feature>
<dbReference type="EMBL" id="CP118848">
    <property type="protein sequence ID" value="WHI60487.1"/>
    <property type="molecule type" value="Genomic_DNA"/>
</dbReference>
<evidence type="ECO:0008006" key="15">
    <source>
        <dbReference type="Google" id="ProtNLM"/>
    </source>
</evidence>
<dbReference type="PANTHER" id="PTHR32248:SF4">
    <property type="entry name" value="RNA POLYMERASE SIGMA-54 FACTOR"/>
    <property type="match status" value="1"/>
</dbReference>
<dbReference type="PROSITE" id="PS50044">
    <property type="entry name" value="SIGMA54_3"/>
    <property type="match status" value="1"/>
</dbReference>
<gene>
    <name evidence="11" type="ORF">KQ656_08600</name>
    <name evidence="12" type="ORF">PYH69_02345</name>
</gene>
<dbReference type="AlphaFoldDB" id="A0AAX3W6A9"/>
<dbReference type="Pfam" id="PF04963">
    <property type="entry name" value="Sigma54_CBD"/>
    <property type="match status" value="1"/>
</dbReference>
<dbReference type="GO" id="GO:0001216">
    <property type="term" value="F:DNA-binding transcription activator activity"/>
    <property type="evidence" value="ECO:0007669"/>
    <property type="project" value="InterPro"/>
</dbReference>
<name>A0AAX3W6A9_MAMLE</name>
<proteinExistence type="inferred from homology"/>
<keyword evidence="5" id="KW-0805">Transcription regulation</keyword>
<dbReference type="InterPro" id="IPR000394">
    <property type="entry name" value="RNA_pol_sigma_54"/>
</dbReference>
<dbReference type="InterPro" id="IPR007634">
    <property type="entry name" value="RNA_pol_sigma_54_DNA-bd"/>
</dbReference>
<evidence type="ECO:0000256" key="8">
    <source>
        <dbReference type="ARBA" id="ARBA00023163"/>
    </source>
</evidence>